<dbReference type="AlphaFoldDB" id="A0A7W6EB60"/>
<dbReference type="PANTHER" id="PTHR35519:SF2">
    <property type="entry name" value="PH DOMAIN PROTEIN"/>
    <property type="match status" value="1"/>
</dbReference>
<gene>
    <name evidence="1" type="ORF">GGR04_001961</name>
</gene>
<keyword evidence="2" id="KW-1185">Reference proteome</keyword>
<sequence length="152" mass="16062">MTATAHASGSYGTASDLSRADTLRRLARLNSLARVMDTALRIPGTNIRFGADSILGLVPGIGDAGGAAIGLFIVNEARRMGLPKRKLARMVANLGLDAAVGTLPLAGDLFDVYFKAHKRNIAIIADHVGADDHEFREPGSAAGMKDVTPRRR</sequence>
<evidence type="ECO:0000313" key="1">
    <source>
        <dbReference type="EMBL" id="MBB3998123.1"/>
    </source>
</evidence>
<protein>
    <recommendedName>
        <fullName evidence="3">DUF4112 domain-containing protein</fullName>
    </recommendedName>
</protein>
<dbReference type="RefSeq" id="WP_183199644.1">
    <property type="nucleotide sequence ID" value="NZ_JACIEK010000003.1"/>
</dbReference>
<dbReference type="EMBL" id="JACIEK010000003">
    <property type="protein sequence ID" value="MBB3998123.1"/>
    <property type="molecule type" value="Genomic_DNA"/>
</dbReference>
<dbReference type="Pfam" id="PF13430">
    <property type="entry name" value="DUF4112"/>
    <property type="match status" value="1"/>
</dbReference>
<reference evidence="1 2" key="1">
    <citation type="submission" date="2020-08" db="EMBL/GenBank/DDBJ databases">
        <title>Genomic Encyclopedia of Type Strains, Phase IV (KMG-IV): sequencing the most valuable type-strain genomes for metagenomic binning, comparative biology and taxonomic classification.</title>
        <authorList>
            <person name="Goeker M."/>
        </authorList>
    </citation>
    <scope>NUCLEOTIDE SEQUENCE [LARGE SCALE GENOMIC DNA]</scope>
    <source>
        <strain evidence="1 2">DSM 102238</strain>
    </source>
</reference>
<proteinExistence type="predicted"/>
<organism evidence="1 2">
    <name type="scientific">Aureimonas pseudogalii</name>
    <dbReference type="NCBI Taxonomy" id="1744844"/>
    <lineage>
        <taxon>Bacteria</taxon>
        <taxon>Pseudomonadati</taxon>
        <taxon>Pseudomonadota</taxon>
        <taxon>Alphaproteobacteria</taxon>
        <taxon>Hyphomicrobiales</taxon>
        <taxon>Aurantimonadaceae</taxon>
        <taxon>Aureimonas</taxon>
    </lineage>
</organism>
<dbReference type="PANTHER" id="PTHR35519">
    <property type="entry name" value="MEMBRANE PROTEINS"/>
    <property type="match status" value="1"/>
</dbReference>
<name>A0A7W6EB60_9HYPH</name>
<comment type="caution">
    <text evidence="1">The sequence shown here is derived from an EMBL/GenBank/DDBJ whole genome shotgun (WGS) entry which is preliminary data.</text>
</comment>
<accession>A0A7W6EB60</accession>
<evidence type="ECO:0008006" key="3">
    <source>
        <dbReference type="Google" id="ProtNLM"/>
    </source>
</evidence>
<evidence type="ECO:0000313" key="2">
    <source>
        <dbReference type="Proteomes" id="UP000542776"/>
    </source>
</evidence>
<dbReference type="Proteomes" id="UP000542776">
    <property type="component" value="Unassembled WGS sequence"/>
</dbReference>
<dbReference type="InterPro" id="IPR025187">
    <property type="entry name" value="DUF4112"/>
</dbReference>